<dbReference type="OrthoDB" id="3945418at2759"/>
<feature type="compositionally biased region" description="Polar residues" evidence="3">
    <location>
        <begin position="162"/>
        <end position="173"/>
    </location>
</feature>
<protein>
    <recommendedName>
        <fullName evidence="4">RRM domain-containing protein</fullName>
    </recommendedName>
</protein>
<keyword evidence="6" id="KW-1185">Reference proteome</keyword>
<evidence type="ECO:0000259" key="4">
    <source>
        <dbReference type="PROSITE" id="PS50102"/>
    </source>
</evidence>
<evidence type="ECO:0000256" key="1">
    <source>
        <dbReference type="ARBA" id="ARBA00022884"/>
    </source>
</evidence>
<dbReference type="InterPro" id="IPR000504">
    <property type="entry name" value="RRM_dom"/>
</dbReference>
<feature type="compositionally biased region" description="Low complexity" evidence="3">
    <location>
        <begin position="352"/>
        <end position="382"/>
    </location>
</feature>
<evidence type="ECO:0000256" key="2">
    <source>
        <dbReference type="PROSITE-ProRule" id="PRU00176"/>
    </source>
</evidence>
<gene>
    <name evidence="5" type="ORF">Vbra_4392</name>
</gene>
<dbReference type="SUPFAM" id="SSF54928">
    <property type="entry name" value="RNA-binding domain, RBD"/>
    <property type="match status" value="1"/>
</dbReference>
<feature type="domain" description="RRM" evidence="4">
    <location>
        <begin position="33"/>
        <end position="110"/>
    </location>
</feature>
<dbReference type="VEuPathDB" id="CryptoDB:Vbra_4392"/>
<evidence type="ECO:0000313" key="5">
    <source>
        <dbReference type="EMBL" id="CEM11203.1"/>
    </source>
</evidence>
<evidence type="ECO:0000313" key="6">
    <source>
        <dbReference type="Proteomes" id="UP000041254"/>
    </source>
</evidence>
<sequence length="388" mass="39137">MSGAEKVSEASAYYNQTDVVPSWVERELEVDRRSVYVGNLDYHTTCEELQEHFKSIGPINRVTILVDKYTGHPKGFAYIEFMDVESAENALTLNETSFRQRAIKVVPKRTNVPGLGLRRGGGGGAYSAGPPRGPSRFGGAPRPFRPPPTGMDGSAAAAASYDPTTANPTTANGSSVYYSSSYSPYDYSAYMTAYAGYPYAPFPLTHPPATAATHASAPSSSAPAPAGDPSSSSATASGATAALQSQMQAYQDYVASAYKAMMQAQTGATDAGAMSSVAMPYYSAWPGMMMGMVGTAQAAVSTTTAPAAPTAASATASASADASAESVSASVAQEVSSGAVAVQEMEGGAGAAGSSSSSTDAGGGAAASSTAATSCGADASSAEQKSGG</sequence>
<dbReference type="AlphaFoldDB" id="A0A0G4FD90"/>
<dbReference type="Proteomes" id="UP000041254">
    <property type="component" value="Unassembled WGS sequence"/>
</dbReference>
<reference evidence="5 6" key="1">
    <citation type="submission" date="2014-11" db="EMBL/GenBank/DDBJ databases">
        <authorList>
            <person name="Zhu J."/>
            <person name="Qi W."/>
            <person name="Song R."/>
        </authorList>
    </citation>
    <scope>NUCLEOTIDE SEQUENCE [LARGE SCALE GENOMIC DNA]</scope>
</reference>
<dbReference type="InterPro" id="IPR035979">
    <property type="entry name" value="RBD_domain_sf"/>
</dbReference>
<feature type="compositionally biased region" description="Low complexity" evidence="3">
    <location>
        <begin position="127"/>
        <end position="142"/>
    </location>
</feature>
<dbReference type="PANTHER" id="PTHR23236:SF12">
    <property type="entry name" value="EUKARYOTIC INITIATION FACTOR 4B-RELATED"/>
    <property type="match status" value="1"/>
</dbReference>
<dbReference type="PANTHER" id="PTHR23236">
    <property type="entry name" value="EUKARYOTIC TRANSLATION INITIATION FACTOR 4B/4H"/>
    <property type="match status" value="1"/>
</dbReference>
<evidence type="ECO:0000256" key="3">
    <source>
        <dbReference type="SAM" id="MobiDB-lite"/>
    </source>
</evidence>
<feature type="region of interest" description="Disordered" evidence="3">
    <location>
        <begin position="346"/>
        <end position="388"/>
    </location>
</feature>
<proteinExistence type="predicted"/>
<accession>A0A0G4FD90</accession>
<dbReference type="InterPro" id="IPR012677">
    <property type="entry name" value="Nucleotide-bd_a/b_plait_sf"/>
</dbReference>
<dbReference type="Gene3D" id="3.30.70.330">
    <property type="match status" value="1"/>
</dbReference>
<feature type="region of interest" description="Disordered" evidence="3">
    <location>
        <begin position="210"/>
        <end position="237"/>
    </location>
</feature>
<dbReference type="GO" id="GO:0008143">
    <property type="term" value="F:poly(A) binding"/>
    <property type="evidence" value="ECO:0007669"/>
    <property type="project" value="TreeGrafter"/>
</dbReference>
<feature type="region of interest" description="Disordered" evidence="3">
    <location>
        <begin position="114"/>
        <end position="173"/>
    </location>
</feature>
<dbReference type="SMART" id="SM00360">
    <property type="entry name" value="RRM"/>
    <property type="match status" value="1"/>
</dbReference>
<dbReference type="PROSITE" id="PS50102">
    <property type="entry name" value="RRM"/>
    <property type="match status" value="1"/>
</dbReference>
<dbReference type="OMA" id="CEELQEH"/>
<dbReference type="InParanoid" id="A0A0G4FD90"/>
<dbReference type="EMBL" id="CDMY01000411">
    <property type="protein sequence ID" value="CEM11203.1"/>
    <property type="molecule type" value="Genomic_DNA"/>
</dbReference>
<dbReference type="Pfam" id="PF00076">
    <property type="entry name" value="RRM_1"/>
    <property type="match status" value="1"/>
</dbReference>
<feature type="compositionally biased region" description="Gly residues" evidence="3">
    <location>
        <begin position="117"/>
        <end position="126"/>
    </location>
</feature>
<dbReference type="CDD" id="cd12306">
    <property type="entry name" value="RRM_II_PABPs"/>
    <property type="match status" value="1"/>
</dbReference>
<dbReference type="STRING" id="1169540.A0A0G4FD90"/>
<organism evidence="5 6">
    <name type="scientific">Vitrella brassicaformis (strain CCMP3155)</name>
    <dbReference type="NCBI Taxonomy" id="1169540"/>
    <lineage>
        <taxon>Eukaryota</taxon>
        <taxon>Sar</taxon>
        <taxon>Alveolata</taxon>
        <taxon>Colpodellida</taxon>
        <taxon>Vitrellaceae</taxon>
        <taxon>Vitrella</taxon>
    </lineage>
</organism>
<keyword evidence="1 2" id="KW-0694">RNA-binding</keyword>
<name>A0A0G4FD90_VITBC</name>